<dbReference type="InterPro" id="IPR019734">
    <property type="entry name" value="TPR_rpt"/>
</dbReference>
<keyword evidence="3" id="KW-1185">Reference proteome</keyword>
<sequence length="949" mass="104427">MKLLFRERLVEQVQASQAHVLLCAPTGYGKSVLLEQLHEVLPDSVLINATREDSTPAILTRTAQAGARVCLVDDAHLLDPDTVTALLGQPTPDVRFVLAVRHQAYRQVVNLWQRRKLLLLDAEHLAFSGEELHALDPSLIAPDVLRRTLGWPAMVSVERLPLASMHVYLADLLEAVPDDDRRALLEAAGTGLWDRALLAWQRAGELPRLLDSGVPVVTQGGQLMVHPALQQALEEEVGGGAQLVRPPDEVLQTFLEAIPHAPHAHRVALMERYFARHGEDDLDIPLKLELLGSVDVRQLTPHLRDLLASYLATSGELDGAQHVLSVQQDLRTDSTYTHTLLGQVASGRSDFAAFAEHLALARERAVTDLDWARYHGSHTTYLMRLSRYAEALEATEQYHRAALRTGRMDLHISALSQNAYVRYFAGQLQRARDTAYEALALAEREGLRFAPQLALVLYNLAEISKDAGNHTEAMTLVQKALVLTSHSPTNTTPFLYNTRGLIYLEYGQFQEAVDSFEAAIAVFRSRPGHAAGLMMPHTYAAYALHRLGHQEEMLAHVRALREVAQRVSAGQAEYAEHRAYLPLAEGLARLALGQPEQALAAFDEVLTEGTLGYDSVLLTRLEAARVRVEQGAFTARDAWTLVEVLDARCSEEDVTARMYADAYRAVYAACADLQVHPERFRRLASATGAVPAARPTHTLRLTTLGRVTLEANGVRVVTRSLAPLYALAYLHFQGDWSTTDALGEHLFRSRADARGAAFKSISELRRLLQELDHEVERRLLSPSRDPRGYRLEPGASVRVEVDVEAYLGEAFTPEGGDPEHQLALLRDLAVFLPRLDCPFASEMNAVLADRAVQVARHLSGVYRARGEGEVAATAVLYALRFTPDPELAWLLETLSSALPPQAACTCHTVVQAVTGEREEHLADLVTAALHALAGVEVGVEGCGKEPGLP</sequence>
<dbReference type="SUPFAM" id="SSF48452">
    <property type="entry name" value="TPR-like"/>
    <property type="match status" value="1"/>
</dbReference>
<dbReference type="Proteomes" id="UP001404956">
    <property type="component" value="Unassembled WGS sequence"/>
</dbReference>
<feature type="repeat" description="TPR" evidence="1">
    <location>
        <begin position="493"/>
        <end position="526"/>
    </location>
</feature>
<dbReference type="Pfam" id="PF13424">
    <property type="entry name" value="TPR_12"/>
    <property type="match status" value="1"/>
</dbReference>
<dbReference type="SMART" id="SM00028">
    <property type="entry name" value="TPR"/>
    <property type="match status" value="3"/>
</dbReference>
<proteinExistence type="predicted"/>
<dbReference type="SUPFAM" id="SSF52540">
    <property type="entry name" value="P-loop containing nucleoside triphosphate hydrolases"/>
    <property type="match status" value="1"/>
</dbReference>
<accession>A0ABP9XG10</accession>
<organism evidence="2 3">
    <name type="scientific">Deinococcus aluminii</name>
    <dbReference type="NCBI Taxonomy" id="1656885"/>
    <lineage>
        <taxon>Bacteria</taxon>
        <taxon>Thermotogati</taxon>
        <taxon>Deinococcota</taxon>
        <taxon>Deinococci</taxon>
        <taxon>Deinococcales</taxon>
        <taxon>Deinococcaceae</taxon>
        <taxon>Deinococcus</taxon>
    </lineage>
</organism>
<evidence type="ECO:0008006" key="4">
    <source>
        <dbReference type="Google" id="ProtNLM"/>
    </source>
</evidence>
<evidence type="ECO:0000256" key="1">
    <source>
        <dbReference type="PROSITE-ProRule" id="PRU00339"/>
    </source>
</evidence>
<name>A0ABP9XG10_9DEIO</name>
<gene>
    <name evidence="2" type="ORF">Dalu01_02264</name>
</gene>
<dbReference type="RefSeq" id="WP_345454648.1">
    <property type="nucleotide sequence ID" value="NZ_BAABRV010000005.1"/>
</dbReference>
<dbReference type="InterPro" id="IPR011990">
    <property type="entry name" value="TPR-like_helical_dom_sf"/>
</dbReference>
<dbReference type="PROSITE" id="PS50005">
    <property type="entry name" value="TPR"/>
    <property type="match status" value="1"/>
</dbReference>
<reference evidence="2 3" key="1">
    <citation type="submission" date="2024-02" db="EMBL/GenBank/DDBJ databases">
        <title>Deinococcus aluminii NBRC 112889.</title>
        <authorList>
            <person name="Ichikawa N."/>
            <person name="Katano-Makiyama Y."/>
            <person name="Hidaka K."/>
        </authorList>
    </citation>
    <scope>NUCLEOTIDE SEQUENCE [LARGE SCALE GENOMIC DNA]</scope>
    <source>
        <strain evidence="2 3">NBRC 112889</strain>
    </source>
</reference>
<evidence type="ECO:0000313" key="3">
    <source>
        <dbReference type="Proteomes" id="UP001404956"/>
    </source>
</evidence>
<dbReference type="Gene3D" id="1.25.40.10">
    <property type="entry name" value="Tetratricopeptide repeat domain"/>
    <property type="match status" value="1"/>
</dbReference>
<comment type="caution">
    <text evidence="2">The sequence shown here is derived from an EMBL/GenBank/DDBJ whole genome shotgun (WGS) entry which is preliminary data.</text>
</comment>
<dbReference type="EMBL" id="BAABRV010000005">
    <property type="protein sequence ID" value="GAA5533856.1"/>
    <property type="molecule type" value="Genomic_DNA"/>
</dbReference>
<keyword evidence="1" id="KW-0802">TPR repeat</keyword>
<dbReference type="InterPro" id="IPR027417">
    <property type="entry name" value="P-loop_NTPase"/>
</dbReference>
<evidence type="ECO:0000313" key="2">
    <source>
        <dbReference type="EMBL" id="GAA5533856.1"/>
    </source>
</evidence>
<protein>
    <recommendedName>
        <fullName evidence="4">Tetratricopeptide repeat protein</fullName>
    </recommendedName>
</protein>